<gene>
    <name evidence="1" type="ORF">MSZNOR_1705</name>
</gene>
<name>A0ABN8X437_9GAMM</name>
<sequence length="87" mass="9781">MDDCLVEEIRYRPVGVIAPVNLLIRSEFPMARSRASLDVAVLRKLRGLLQLDINDLTIALPAAQVERFRHIGRGLRRVAECLACKTP</sequence>
<evidence type="ECO:0000313" key="2">
    <source>
        <dbReference type="Proteomes" id="UP001162030"/>
    </source>
</evidence>
<organism evidence="1 2">
    <name type="scientific">Methylocaldum szegediense</name>
    <dbReference type="NCBI Taxonomy" id="73780"/>
    <lineage>
        <taxon>Bacteria</taxon>
        <taxon>Pseudomonadati</taxon>
        <taxon>Pseudomonadota</taxon>
        <taxon>Gammaproteobacteria</taxon>
        <taxon>Methylococcales</taxon>
        <taxon>Methylococcaceae</taxon>
        <taxon>Methylocaldum</taxon>
    </lineage>
</organism>
<evidence type="ECO:0000313" key="1">
    <source>
        <dbReference type="EMBL" id="CAI8807215.1"/>
    </source>
</evidence>
<protein>
    <submittedName>
        <fullName evidence="1">Uncharacterized protein</fullName>
    </submittedName>
</protein>
<keyword evidence="2" id="KW-1185">Reference proteome</keyword>
<dbReference type="Proteomes" id="UP001162030">
    <property type="component" value="Chromosome"/>
</dbReference>
<accession>A0ABN8X437</accession>
<reference evidence="1 2" key="1">
    <citation type="submission" date="2023-03" db="EMBL/GenBank/DDBJ databases">
        <authorList>
            <person name="Pearce D."/>
        </authorList>
    </citation>
    <scope>NUCLEOTIDE SEQUENCE [LARGE SCALE GENOMIC DNA]</scope>
    <source>
        <strain evidence="1">Msz</strain>
    </source>
</reference>
<proteinExistence type="predicted"/>
<dbReference type="EMBL" id="OX458333">
    <property type="protein sequence ID" value="CAI8807215.1"/>
    <property type="molecule type" value="Genomic_DNA"/>
</dbReference>